<gene>
    <name evidence="6" type="primary">khpB</name>
    <name evidence="6" type="synonym">eloR</name>
    <name evidence="9" type="ORF">H8S11_11385</name>
</gene>
<comment type="similarity">
    <text evidence="6">Belongs to the KhpB RNA-binding protein family.</text>
</comment>
<feature type="compositionally biased region" description="Basic and acidic residues" evidence="7">
    <location>
        <begin position="130"/>
        <end position="140"/>
    </location>
</feature>
<comment type="caution">
    <text evidence="6">Lacks conserved residue(s) required for the propagation of feature annotation.</text>
</comment>
<dbReference type="EMBL" id="JACOPO010000008">
    <property type="protein sequence ID" value="MBC5723412.1"/>
    <property type="molecule type" value="Genomic_DNA"/>
</dbReference>
<dbReference type="InterPro" id="IPR034079">
    <property type="entry name" value="R3H_KhpB"/>
</dbReference>
<dbReference type="InterPro" id="IPR038247">
    <property type="entry name" value="Jag_N_dom_sf"/>
</dbReference>
<dbReference type="Pfam" id="PF01424">
    <property type="entry name" value="R3H"/>
    <property type="match status" value="1"/>
</dbReference>
<keyword evidence="4 6" id="KW-0143">Chaperone</keyword>
<dbReference type="PANTHER" id="PTHR35800:SF1">
    <property type="entry name" value="RNA-BINDING PROTEIN KHPB"/>
    <property type="match status" value="1"/>
</dbReference>
<feature type="compositionally biased region" description="Acidic residues" evidence="7">
    <location>
        <begin position="104"/>
        <end position="117"/>
    </location>
</feature>
<reference evidence="9" key="1">
    <citation type="submission" date="2020-08" db="EMBL/GenBank/DDBJ databases">
        <title>Genome public.</title>
        <authorList>
            <person name="Liu C."/>
            <person name="Sun Q."/>
        </authorList>
    </citation>
    <scope>NUCLEOTIDE SEQUENCE</scope>
    <source>
        <strain evidence="9">NSJ-23</strain>
    </source>
</reference>
<dbReference type="SUPFAM" id="SSF82708">
    <property type="entry name" value="R3H domain"/>
    <property type="match status" value="1"/>
</dbReference>
<comment type="domain">
    <text evidence="6">Has an N-terminal Jag-N domain and 2 RNA-binding domains (KH and R3H).</text>
</comment>
<dbReference type="PANTHER" id="PTHR35800">
    <property type="entry name" value="PROTEIN JAG"/>
    <property type="match status" value="1"/>
</dbReference>
<name>A0A8J6M8Y0_9FIRM</name>
<evidence type="ECO:0000313" key="9">
    <source>
        <dbReference type="EMBL" id="MBC5723412.1"/>
    </source>
</evidence>
<protein>
    <recommendedName>
        <fullName evidence="6">RNA-binding protein KhpB</fullName>
    </recommendedName>
    <alternativeName>
        <fullName evidence="6">RNA-binding protein EloR</fullName>
    </alternativeName>
</protein>
<evidence type="ECO:0000256" key="6">
    <source>
        <dbReference type="HAMAP-Rule" id="MF_00867"/>
    </source>
</evidence>
<dbReference type="GO" id="GO:0003723">
    <property type="term" value="F:RNA binding"/>
    <property type="evidence" value="ECO:0007669"/>
    <property type="project" value="UniProtKB-UniRule"/>
</dbReference>
<comment type="subcellular location">
    <subcellularLocation>
        <location evidence="6">Cytoplasm</location>
    </subcellularLocation>
</comment>
<dbReference type="InterPro" id="IPR015946">
    <property type="entry name" value="KH_dom-like_a/b"/>
</dbReference>
<dbReference type="Gene3D" id="3.30.30.80">
    <property type="entry name" value="probable RNA-binding protein from clostridium symbiosum atcc 14940"/>
    <property type="match status" value="1"/>
</dbReference>
<dbReference type="Pfam" id="PF13083">
    <property type="entry name" value="KH_KhpA-B"/>
    <property type="match status" value="1"/>
</dbReference>
<keyword evidence="5 6" id="KW-0961">Cell wall biogenesis/degradation</keyword>
<proteinExistence type="inferred from homology"/>
<dbReference type="SMART" id="SM01245">
    <property type="entry name" value="Jag_N"/>
    <property type="match status" value="1"/>
</dbReference>
<evidence type="ECO:0000256" key="5">
    <source>
        <dbReference type="ARBA" id="ARBA00023316"/>
    </source>
</evidence>
<dbReference type="Gene3D" id="3.30.1370.50">
    <property type="entry name" value="R3H-like domain"/>
    <property type="match status" value="1"/>
</dbReference>
<dbReference type="InterPro" id="IPR032782">
    <property type="entry name" value="KhpB_N"/>
</dbReference>
<evidence type="ECO:0000256" key="2">
    <source>
        <dbReference type="ARBA" id="ARBA00022884"/>
    </source>
</evidence>
<feature type="domain" description="R3H" evidence="8">
    <location>
        <begin position="259"/>
        <end position="325"/>
    </location>
</feature>
<dbReference type="RefSeq" id="WP_186853221.1">
    <property type="nucleotide sequence ID" value="NZ_JACOPO010000008.1"/>
</dbReference>
<dbReference type="NCBIfam" id="NF041568">
    <property type="entry name" value="Jag_EloR"/>
    <property type="match status" value="1"/>
</dbReference>
<keyword evidence="1 6" id="KW-0963">Cytoplasm</keyword>
<evidence type="ECO:0000313" key="10">
    <source>
        <dbReference type="Proteomes" id="UP000628736"/>
    </source>
</evidence>
<dbReference type="Gene3D" id="3.30.300.20">
    <property type="match status" value="1"/>
</dbReference>
<evidence type="ECO:0000256" key="1">
    <source>
        <dbReference type="ARBA" id="ARBA00022490"/>
    </source>
</evidence>
<evidence type="ECO:0000256" key="4">
    <source>
        <dbReference type="ARBA" id="ARBA00023186"/>
    </source>
</evidence>
<comment type="function">
    <text evidence="6">A probable RNA chaperone. Forms a complex with KhpA which binds to cellular RNA and controls its expression. Plays a role in peptidoglycan (PG) homeostasis and cell length regulation.</text>
</comment>
<dbReference type="InterPro" id="IPR036867">
    <property type="entry name" value="R3H_dom_sf"/>
</dbReference>
<keyword evidence="2 6" id="KW-0694">RNA-binding</keyword>
<dbReference type="PROSITE" id="PS50084">
    <property type="entry name" value="KH_TYPE_1"/>
    <property type="match status" value="1"/>
</dbReference>
<dbReference type="InterPro" id="IPR001374">
    <property type="entry name" value="R3H_dom"/>
</dbReference>
<dbReference type="Proteomes" id="UP000628736">
    <property type="component" value="Unassembled WGS sequence"/>
</dbReference>
<organism evidence="9 10">
    <name type="scientific">Flintibacter hominis</name>
    <dbReference type="NCBI Taxonomy" id="2763048"/>
    <lineage>
        <taxon>Bacteria</taxon>
        <taxon>Bacillati</taxon>
        <taxon>Bacillota</taxon>
        <taxon>Clostridia</taxon>
        <taxon>Eubacteriales</taxon>
        <taxon>Flintibacter</taxon>
    </lineage>
</organism>
<keyword evidence="10" id="KW-1185">Reference proteome</keyword>
<dbReference type="GO" id="GO:0071555">
    <property type="term" value="P:cell wall organization"/>
    <property type="evidence" value="ECO:0007669"/>
    <property type="project" value="UniProtKB-KW"/>
</dbReference>
<dbReference type="AlphaFoldDB" id="A0A8J6M8Y0"/>
<dbReference type="InterPro" id="IPR036612">
    <property type="entry name" value="KH_dom_type_1_sf"/>
</dbReference>
<dbReference type="Pfam" id="PF14804">
    <property type="entry name" value="Jag_N"/>
    <property type="match status" value="1"/>
</dbReference>
<accession>A0A8J6M8Y0</accession>
<comment type="caution">
    <text evidence="9">The sequence shown here is derived from an EMBL/GenBank/DDBJ whole genome shotgun (WGS) entry which is preliminary data.</text>
</comment>
<evidence type="ECO:0000256" key="3">
    <source>
        <dbReference type="ARBA" id="ARBA00022960"/>
    </source>
</evidence>
<feature type="region of interest" description="Disordered" evidence="7">
    <location>
        <begin position="75"/>
        <end position="175"/>
    </location>
</feature>
<dbReference type="GO" id="GO:0009252">
    <property type="term" value="P:peptidoglycan biosynthetic process"/>
    <property type="evidence" value="ECO:0007669"/>
    <property type="project" value="UniProtKB-UniRule"/>
</dbReference>
<dbReference type="SUPFAM" id="SSF54791">
    <property type="entry name" value="Eukaryotic type KH-domain (KH-domain type I)"/>
    <property type="match status" value="1"/>
</dbReference>
<feature type="compositionally biased region" description="Basic and acidic residues" evidence="7">
    <location>
        <begin position="75"/>
        <end position="95"/>
    </location>
</feature>
<dbReference type="InterPro" id="IPR038008">
    <property type="entry name" value="Jag_KH"/>
</dbReference>
<dbReference type="GO" id="GO:0005737">
    <property type="term" value="C:cytoplasm"/>
    <property type="evidence" value="ECO:0007669"/>
    <property type="project" value="UniProtKB-SubCell"/>
</dbReference>
<comment type="subunit">
    <text evidence="6">Forms a complex with KhpA.</text>
</comment>
<dbReference type="SMART" id="SM00393">
    <property type="entry name" value="R3H"/>
    <property type="match status" value="1"/>
</dbReference>
<evidence type="ECO:0000259" key="8">
    <source>
        <dbReference type="PROSITE" id="PS51061"/>
    </source>
</evidence>
<dbReference type="CDD" id="cd02644">
    <property type="entry name" value="R3H_jag"/>
    <property type="match status" value="1"/>
</dbReference>
<dbReference type="PROSITE" id="PS51061">
    <property type="entry name" value="R3H"/>
    <property type="match status" value="1"/>
</dbReference>
<sequence length="328" mass="36967">MIKWIETTGRSEEDAISAALFQLGLDRDDVSVEVIERAKSGFLGFGSNPAKVRVSYEVEDGSPKPMMEDLLEEISVRQEEPRQVEKKPQPREERVLSAAPVQEKEEEQPAAPVEEETILSAKPGWKSQQPRRDRRNEGKRRPAPGQLQEGDEVLISSREHKPLRTETPAVPVSEDDEKAQKIATFLTGLMEHLNVQAAPEIFVTEEGNYKVRLQGQDLGAIIGRRGETLDAIQQLTNYAINHGQSKRVRIHVDAEGYRSKREEALQRLAVKVAGKVVKYRKNMTLEPMNAYERHVIHTALQDYPNVTTYSTGVEPNRRTVVAYAPGQK</sequence>
<keyword evidence="3 6" id="KW-0133">Cell shape</keyword>
<evidence type="ECO:0000256" key="7">
    <source>
        <dbReference type="SAM" id="MobiDB-lite"/>
    </source>
</evidence>
<dbReference type="InterPro" id="IPR039247">
    <property type="entry name" value="KhpB"/>
</dbReference>
<dbReference type="GO" id="GO:0008360">
    <property type="term" value="P:regulation of cell shape"/>
    <property type="evidence" value="ECO:0007669"/>
    <property type="project" value="UniProtKB-KW"/>
</dbReference>
<dbReference type="HAMAP" id="MF_00867">
    <property type="entry name" value="KhpB"/>
    <property type="match status" value="1"/>
</dbReference>
<dbReference type="CDD" id="cd02414">
    <property type="entry name" value="KH-II_Jag"/>
    <property type="match status" value="1"/>
</dbReference>